<dbReference type="PANTHER" id="PTHR33729:SF6">
    <property type="entry name" value="METHYL-CPG-BINDING DOMAIN-CONTAINING PROTEIN 11"/>
    <property type="match status" value="1"/>
</dbReference>
<dbReference type="InterPro" id="IPR016177">
    <property type="entry name" value="DNA-bd_dom_sf"/>
</dbReference>
<feature type="compositionally biased region" description="Acidic residues" evidence="6">
    <location>
        <begin position="162"/>
        <end position="177"/>
    </location>
</feature>
<dbReference type="OrthoDB" id="1435582at2759"/>
<evidence type="ECO:0000313" key="8">
    <source>
        <dbReference type="EMBL" id="KAG0451663.1"/>
    </source>
</evidence>
<dbReference type="PROSITE" id="PS50982">
    <property type="entry name" value="MBD"/>
    <property type="match status" value="1"/>
</dbReference>
<feature type="region of interest" description="Disordered" evidence="6">
    <location>
        <begin position="388"/>
        <end position="452"/>
    </location>
</feature>
<dbReference type="Proteomes" id="UP000639772">
    <property type="component" value="Unassembled WGS sequence"/>
</dbReference>
<evidence type="ECO:0000256" key="6">
    <source>
        <dbReference type="SAM" id="MobiDB-lite"/>
    </source>
</evidence>
<evidence type="ECO:0000256" key="5">
    <source>
        <dbReference type="ARBA" id="ARBA00023242"/>
    </source>
</evidence>
<dbReference type="GO" id="GO:0005634">
    <property type="term" value="C:nucleus"/>
    <property type="evidence" value="ECO:0007669"/>
    <property type="project" value="UniProtKB-SubCell"/>
</dbReference>
<dbReference type="AlphaFoldDB" id="A0A835PFH5"/>
<proteinExistence type="predicted"/>
<evidence type="ECO:0000256" key="4">
    <source>
        <dbReference type="ARBA" id="ARBA00023163"/>
    </source>
</evidence>
<keyword evidence="3" id="KW-0238">DNA-binding</keyword>
<feature type="region of interest" description="Disordered" evidence="6">
    <location>
        <begin position="30"/>
        <end position="365"/>
    </location>
</feature>
<feature type="compositionally biased region" description="Basic and acidic residues" evidence="6">
    <location>
        <begin position="181"/>
        <end position="221"/>
    </location>
</feature>
<dbReference type="EMBL" id="JADCNM010000051">
    <property type="protein sequence ID" value="KAG0451663.1"/>
    <property type="molecule type" value="Genomic_DNA"/>
</dbReference>
<protein>
    <recommendedName>
        <fullName evidence="7">MBD domain-containing protein</fullName>
    </recommendedName>
</protein>
<feature type="compositionally biased region" description="Basic and acidic residues" evidence="6">
    <location>
        <begin position="270"/>
        <end position="279"/>
    </location>
</feature>
<evidence type="ECO:0000256" key="2">
    <source>
        <dbReference type="ARBA" id="ARBA00023015"/>
    </source>
</evidence>
<gene>
    <name evidence="8" type="ORF">HPP92_026104</name>
</gene>
<evidence type="ECO:0000259" key="7">
    <source>
        <dbReference type="PROSITE" id="PS50982"/>
    </source>
</evidence>
<keyword evidence="5" id="KW-0539">Nucleus</keyword>
<feature type="compositionally biased region" description="Polar residues" evidence="6">
    <location>
        <begin position="312"/>
        <end position="321"/>
    </location>
</feature>
<feature type="compositionally biased region" description="Basic and acidic residues" evidence="6">
    <location>
        <begin position="234"/>
        <end position="247"/>
    </location>
</feature>
<evidence type="ECO:0000313" key="9">
    <source>
        <dbReference type="Proteomes" id="UP000639772"/>
    </source>
</evidence>
<feature type="compositionally biased region" description="Basic and acidic residues" evidence="6">
    <location>
        <begin position="86"/>
        <end position="99"/>
    </location>
</feature>
<dbReference type="PANTHER" id="PTHR33729">
    <property type="entry name" value="METHYL-CPG BINDING DOMAIN CONTAINING PROTEIN, EXPRESSED"/>
    <property type="match status" value="1"/>
</dbReference>
<dbReference type="Pfam" id="PF01429">
    <property type="entry name" value="MBD"/>
    <property type="match status" value="1"/>
</dbReference>
<evidence type="ECO:0000256" key="3">
    <source>
        <dbReference type="ARBA" id="ARBA00023125"/>
    </source>
</evidence>
<keyword evidence="4" id="KW-0804">Transcription</keyword>
<name>A0A835PFH5_VANPL</name>
<dbReference type="SUPFAM" id="SSF54171">
    <property type="entry name" value="DNA-binding domain"/>
    <property type="match status" value="1"/>
</dbReference>
<dbReference type="InterPro" id="IPR039622">
    <property type="entry name" value="MBD10/11"/>
</dbReference>
<feature type="domain" description="MBD" evidence="7">
    <location>
        <begin position="16"/>
        <end position="86"/>
    </location>
</feature>
<feature type="compositionally biased region" description="Basic and acidic residues" evidence="6">
    <location>
        <begin position="402"/>
        <end position="432"/>
    </location>
</feature>
<sequence length="452" mass="49238">MVRMAEKVDAAMVEAEQEVVFVELPAPAGWKKKFTPKKGGTPKRNEIVFISPTGEEIRNKKRLDQYLRSHPGGPASSEFDWGSGDTPRRSARISEKSKALDATPEEEPSKKRGRTSKSNKVGKQKKNVEEAKEEVEEAPENDKVTDQAVESIVDTEMKDLEDGSIEEKEEEYMEEAPEAAKITDQEVDSKADAEIKDAEDGSTEAKEEAIKDEAPESDKTTGEAVEDIGYVDIKGAEDGSIEVKEEAATDEAPESDETKDQGTENIAPPIEKEEAHVGEAAESNETTDQAVERKGAEDGAKGKEEAGLFKTAESNQTTDQAVESIVEAGGQDAEDGPTKGMQESEMEANSRVNSTMPISKGHPKETEEICKALVGKEKEHENCKQVLSNDVPLTSPPLVKATPHESEPNEEILDARVDDEAFLDDTQKDETKFSSFDGVPSVNGGEALQSRQ</sequence>
<feature type="compositionally biased region" description="Basic and acidic residues" evidence="6">
    <location>
        <begin position="290"/>
        <end position="307"/>
    </location>
</feature>
<organism evidence="8 9">
    <name type="scientific">Vanilla planifolia</name>
    <name type="common">Vanilla</name>
    <dbReference type="NCBI Taxonomy" id="51239"/>
    <lineage>
        <taxon>Eukaryota</taxon>
        <taxon>Viridiplantae</taxon>
        <taxon>Streptophyta</taxon>
        <taxon>Embryophyta</taxon>
        <taxon>Tracheophyta</taxon>
        <taxon>Spermatophyta</taxon>
        <taxon>Magnoliopsida</taxon>
        <taxon>Liliopsida</taxon>
        <taxon>Asparagales</taxon>
        <taxon>Orchidaceae</taxon>
        <taxon>Vanilloideae</taxon>
        <taxon>Vanilleae</taxon>
        <taxon>Vanilla</taxon>
    </lineage>
</organism>
<comment type="subcellular location">
    <subcellularLocation>
        <location evidence="1">Nucleus</location>
    </subcellularLocation>
</comment>
<reference evidence="8 9" key="1">
    <citation type="journal article" date="2020" name="Nat. Food">
        <title>A phased Vanilla planifolia genome enables genetic improvement of flavour and production.</title>
        <authorList>
            <person name="Hasing T."/>
            <person name="Tang H."/>
            <person name="Brym M."/>
            <person name="Khazi F."/>
            <person name="Huang T."/>
            <person name="Chambers A.H."/>
        </authorList>
    </citation>
    <scope>NUCLEOTIDE SEQUENCE [LARGE SCALE GENOMIC DNA]</scope>
    <source>
        <tissue evidence="8">Leaf</tissue>
    </source>
</reference>
<feature type="compositionally biased region" description="Basic and acidic residues" evidence="6">
    <location>
        <begin position="55"/>
        <end position="67"/>
    </location>
</feature>
<comment type="caution">
    <text evidence="8">The sequence shown here is derived from an EMBL/GenBank/DDBJ whole genome shotgun (WGS) entry which is preliminary data.</text>
</comment>
<keyword evidence="2" id="KW-0805">Transcription regulation</keyword>
<feature type="compositionally biased region" description="Basic residues" evidence="6">
    <location>
        <begin position="111"/>
        <end position="125"/>
    </location>
</feature>
<accession>A0A835PFH5</accession>
<dbReference type="InterPro" id="IPR001739">
    <property type="entry name" value="Methyl_CpG_DNA-bd"/>
</dbReference>
<dbReference type="GO" id="GO:0003677">
    <property type="term" value="F:DNA binding"/>
    <property type="evidence" value="ECO:0007669"/>
    <property type="project" value="UniProtKB-KW"/>
</dbReference>
<evidence type="ECO:0000256" key="1">
    <source>
        <dbReference type="ARBA" id="ARBA00004123"/>
    </source>
</evidence>
<dbReference type="Gene3D" id="3.30.890.10">
    <property type="entry name" value="Methyl-cpg-binding Protein 2, Chain A"/>
    <property type="match status" value="1"/>
</dbReference>